<proteinExistence type="predicted"/>
<dbReference type="InterPro" id="IPR031314">
    <property type="entry name" value="DNK_dom"/>
</dbReference>
<dbReference type="GO" id="GO:0005739">
    <property type="term" value="C:mitochondrion"/>
    <property type="evidence" value="ECO:0007669"/>
    <property type="project" value="TreeGrafter"/>
</dbReference>
<accession>A0A0P4WB18</accession>
<evidence type="ECO:0000313" key="2">
    <source>
        <dbReference type="EMBL" id="JAI65827.1"/>
    </source>
</evidence>
<dbReference type="PANTHER" id="PTHR10513">
    <property type="entry name" value="DEOXYNUCLEOSIDE KINASE"/>
    <property type="match status" value="1"/>
</dbReference>
<dbReference type="FunFam" id="3.40.50.300:FF:001571">
    <property type="entry name" value="Deoxynucleoside kinase"/>
    <property type="match status" value="1"/>
</dbReference>
<dbReference type="PANTHER" id="PTHR10513:SF24">
    <property type="entry name" value="THYMIDINE KINASE 2, MITOCHONDRIAL"/>
    <property type="match status" value="1"/>
</dbReference>
<organism evidence="2">
    <name type="scientific">Scylla olivacea</name>
    <name type="common">Orange mud crab</name>
    <name type="synonym">Cancer olivacea</name>
    <dbReference type="NCBI Taxonomy" id="85551"/>
    <lineage>
        <taxon>Eukaryota</taxon>
        <taxon>Metazoa</taxon>
        <taxon>Ecdysozoa</taxon>
        <taxon>Arthropoda</taxon>
        <taxon>Crustacea</taxon>
        <taxon>Multicrustacea</taxon>
        <taxon>Malacostraca</taxon>
        <taxon>Eumalacostraca</taxon>
        <taxon>Eucarida</taxon>
        <taxon>Decapoda</taxon>
        <taxon>Pleocyemata</taxon>
        <taxon>Brachyura</taxon>
        <taxon>Eubrachyura</taxon>
        <taxon>Portunoidea</taxon>
        <taxon>Portunidae</taxon>
        <taxon>Portuninae</taxon>
        <taxon>Scylla</taxon>
    </lineage>
</organism>
<name>A0A0P4WB18_SCYOL</name>
<dbReference type="InterPro" id="IPR027417">
    <property type="entry name" value="P-loop_NTPase"/>
</dbReference>
<protein>
    <recommendedName>
        <fullName evidence="1">Deoxynucleoside kinase domain-containing protein</fullName>
    </recommendedName>
</protein>
<sequence>MGISLQRSTMWCVKSAVRRLTRPGIACCQRSGQSTGHITRLIEEARVFQQLTRIELPRPNFEMLLKGNKARFTVCVEGNIGSGKSTLLNHFSKFNDVEAFQEPVQKWQDVRGNNLLALMYEDPMRWAHTFQAYVQMTMVEQHLHPCSTPVKLLERSLYSGRYCFVENLYRSGKMTKAEYTVYCEWFKIITQNLDVGVDLIVYLRTDPEALHTRIKERARSEEQAIPFQYLSDLHTLHEEWLMGPSGSLPAPVLVLDANDTLPNMYKKFEEHASEILSGKLTVCEEQQDTYKTASPSPVKIVN</sequence>
<dbReference type="CDD" id="cd01673">
    <property type="entry name" value="dNK"/>
    <property type="match status" value="1"/>
</dbReference>
<dbReference type="Gene3D" id="3.40.50.300">
    <property type="entry name" value="P-loop containing nucleotide triphosphate hydrolases"/>
    <property type="match status" value="1"/>
</dbReference>
<reference evidence="2" key="1">
    <citation type="submission" date="2015-09" db="EMBL/GenBank/DDBJ databases">
        <title>Scylla olivacea transcriptome.</title>
        <authorList>
            <person name="Ikhwanuddin M."/>
        </authorList>
    </citation>
    <scope>NUCLEOTIDE SEQUENCE</scope>
</reference>
<dbReference type="InterPro" id="IPR050566">
    <property type="entry name" value="Deoxyribonucleoside_kinase"/>
</dbReference>
<dbReference type="EMBL" id="GDRN01056405">
    <property type="protein sequence ID" value="JAI65827.1"/>
    <property type="molecule type" value="Transcribed_RNA"/>
</dbReference>
<dbReference type="SUPFAM" id="SSF52540">
    <property type="entry name" value="P-loop containing nucleoside triphosphate hydrolases"/>
    <property type="match status" value="1"/>
</dbReference>
<dbReference type="GO" id="GO:0019136">
    <property type="term" value="F:deoxynucleoside kinase activity"/>
    <property type="evidence" value="ECO:0007669"/>
    <property type="project" value="TreeGrafter"/>
</dbReference>
<feature type="domain" description="Deoxynucleoside kinase" evidence="1">
    <location>
        <begin position="74"/>
        <end position="273"/>
    </location>
</feature>
<dbReference type="AlphaFoldDB" id="A0A0P4WB18"/>
<dbReference type="Pfam" id="PF01712">
    <property type="entry name" value="dNK"/>
    <property type="match status" value="1"/>
</dbReference>
<evidence type="ECO:0000259" key="1">
    <source>
        <dbReference type="Pfam" id="PF01712"/>
    </source>
</evidence>